<evidence type="ECO:0000313" key="15">
    <source>
        <dbReference type="Proteomes" id="UP000001635"/>
    </source>
</evidence>
<dbReference type="AlphaFoldDB" id="G0IW18"/>
<evidence type="ECO:0000256" key="10">
    <source>
        <dbReference type="ARBA" id="ARBA00023603"/>
    </source>
</evidence>
<keyword evidence="7 13" id="KW-0472">Membrane</keyword>
<dbReference type="KEGG" id="cmr:Cycma_1810"/>
<gene>
    <name evidence="14" type="ordered locus">Cycma_1810</name>
</gene>
<dbReference type="Proteomes" id="UP000001635">
    <property type="component" value="Chromosome"/>
</dbReference>
<accession>G0IW18</accession>
<feature type="transmembrane region" description="Helical" evidence="13">
    <location>
        <begin position="155"/>
        <end position="173"/>
    </location>
</feature>
<dbReference type="GO" id="GO:0005886">
    <property type="term" value="C:plasma membrane"/>
    <property type="evidence" value="ECO:0007669"/>
    <property type="project" value="UniProtKB-SubCell"/>
</dbReference>
<keyword evidence="6 13" id="KW-1133">Transmembrane helix</keyword>
<dbReference type="eggNOG" id="ENOG502ZBQI">
    <property type="taxonomic scope" value="Bacteria"/>
</dbReference>
<evidence type="ECO:0000256" key="1">
    <source>
        <dbReference type="ARBA" id="ARBA00004162"/>
    </source>
</evidence>
<feature type="transmembrane region" description="Helical" evidence="13">
    <location>
        <begin position="41"/>
        <end position="62"/>
    </location>
</feature>
<feature type="transmembrane region" description="Helical" evidence="13">
    <location>
        <begin position="6"/>
        <end position="29"/>
    </location>
</feature>
<keyword evidence="3" id="KW-0808">Transferase</keyword>
<evidence type="ECO:0000256" key="6">
    <source>
        <dbReference type="ARBA" id="ARBA00022989"/>
    </source>
</evidence>
<evidence type="ECO:0000256" key="12">
    <source>
        <dbReference type="ARBA" id="ARBA00025324"/>
    </source>
</evidence>
<keyword evidence="5" id="KW-0732">Signal</keyword>
<keyword evidence="4 13" id="KW-0812">Transmembrane</keyword>
<dbReference type="GO" id="GO:0016746">
    <property type="term" value="F:acyltransferase activity"/>
    <property type="evidence" value="ECO:0007669"/>
    <property type="project" value="UniProtKB-KW"/>
</dbReference>
<evidence type="ECO:0000256" key="3">
    <source>
        <dbReference type="ARBA" id="ARBA00022679"/>
    </source>
</evidence>
<dbReference type="Pfam" id="PF18927">
    <property type="entry name" value="CrtO"/>
    <property type="match status" value="1"/>
</dbReference>
<dbReference type="UniPathway" id="UPA00029">
    <property type="reaction ID" value="UER00560"/>
</dbReference>
<keyword evidence="2" id="KW-1003">Cell membrane</keyword>
<dbReference type="HOGENOM" id="CLU_122847_0_0_10"/>
<comment type="subcellular location">
    <subcellularLocation>
        <location evidence="1">Cell membrane</location>
        <topology evidence="1">Single-pass membrane protein</topology>
    </subcellularLocation>
</comment>
<reference evidence="15" key="1">
    <citation type="submission" date="2011-07" db="EMBL/GenBank/DDBJ databases">
        <title>The complete genome of Cyclobacterium marinum DSM 745.</title>
        <authorList>
            <person name="Lucas S."/>
            <person name="Han J."/>
            <person name="Lapidus A."/>
            <person name="Bruce D."/>
            <person name="Goodwin L."/>
            <person name="Pitluck S."/>
            <person name="Peters L."/>
            <person name="Kyrpides N."/>
            <person name="Mavromatis K."/>
            <person name="Ivanova N."/>
            <person name="Ovchinnikova G."/>
            <person name="Chertkov O."/>
            <person name="Detter J.C."/>
            <person name="Tapia R."/>
            <person name="Han C."/>
            <person name="Land M."/>
            <person name="Hauser L."/>
            <person name="Markowitz V."/>
            <person name="Cheng J.-F."/>
            <person name="Hugenholtz P."/>
            <person name="Woyke T."/>
            <person name="Wu D."/>
            <person name="Tindall B."/>
            <person name="Schuetze A."/>
            <person name="Brambilla E."/>
            <person name="Klenk H.-P."/>
            <person name="Eisen J.A."/>
        </authorList>
    </citation>
    <scope>NUCLEOTIDE SEQUENCE [LARGE SCALE GENOMIC DNA]</scope>
    <source>
        <strain evidence="15">ATCC 25205 / DSM 745 / LMG 13164 / NCIMB 1802</strain>
    </source>
</reference>
<evidence type="ECO:0000256" key="11">
    <source>
        <dbReference type="ARBA" id="ARBA00023667"/>
    </source>
</evidence>
<keyword evidence="8" id="KW-0012">Acyltransferase</keyword>
<protein>
    <recommendedName>
        <fullName evidence="11">Glycosyl-4,4'-diaponeurosporenoate acyltransferase</fullName>
    </recommendedName>
</protein>
<sequence length="188" mass="22184">MKILKRILFTLLSLFLLYFSFTTLMQILAFGPEQLGFKSSFFLGFMINLCVTGIFAFPGFVFPTNKLLPEKYYEIKSPETLIYWYNVLGVKYFRKLLILFFWGKRANKKRYFDGTKTGLKQLTYQSRQSEFGHMGALMILLIVSFIFLIPGNFLLVLFTLLINLIGNFYPVILQRYHRIRIQRIIAKH</sequence>
<feature type="transmembrane region" description="Helical" evidence="13">
    <location>
        <begin position="82"/>
        <end position="102"/>
    </location>
</feature>
<comment type="similarity">
    <text evidence="10">Belongs to the acyltransferase CrtO family.</text>
</comment>
<dbReference type="EMBL" id="CP002955">
    <property type="protein sequence ID" value="AEL25563.1"/>
    <property type="molecule type" value="Genomic_DNA"/>
</dbReference>
<organism evidence="14 15">
    <name type="scientific">Cyclobacterium marinum (strain ATCC 25205 / DSM 745 / LMG 13164 / NCIMB 1802)</name>
    <name type="common">Flectobacillus marinus</name>
    <dbReference type="NCBI Taxonomy" id="880070"/>
    <lineage>
        <taxon>Bacteria</taxon>
        <taxon>Pseudomonadati</taxon>
        <taxon>Bacteroidota</taxon>
        <taxon>Cytophagia</taxon>
        <taxon>Cytophagales</taxon>
        <taxon>Cyclobacteriaceae</taxon>
        <taxon>Cyclobacterium</taxon>
    </lineage>
</organism>
<evidence type="ECO:0000256" key="8">
    <source>
        <dbReference type="ARBA" id="ARBA00023315"/>
    </source>
</evidence>
<evidence type="ECO:0000313" key="14">
    <source>
        <dbReference type="EMBL" id="AEL25563.1"/>
    </source>
</evidence>
<name>G0IW18_CYCMS</name>
<evidence type="ECO:0000256" key="13">
    <source>
        <dbReference type="SAM" id="Phobius"/>
    </source>
</evidence>
<comment type="pathway">
    <text evidence="9">Carotenoid biosynthesis; staphyloxanthin biosynthesis; staphyloxanthin from farnesyl diphosphate: step 5/5.</text>
</comment>
<comment type="function">
    <text evidence="12">Catalyzes the acylation of glycosyl-4,4'-diaponeurosporenoate, i.e. the esterification of glucose at the C6'' position with the carboxyl group of the C(15) fatty acid 12-methyltetradecanoic acid, to yield staphyloxanthin. This is the last step in the biosynthesis of this orange pigment, present in most staphylococci strains.</text>
</comment>
<keyword evidence="15" id="KW-1185">Reference proteome</keyword>
<evidence type="ECO:0000256" key="4">
    <source>
        <dbReference type="ARBA" id="ARBA00022692"/>
    </source>
</evidence>
<dbReference type="InterPro" id="IPR044021">
    <property type="entry name" value="CrtO"/>
</dbReference>
<evidence type="ECO:0000256" key="5">
    <source>
        <dbReference type="ARBA" id="ARBA00022729"/>
    </source>
</evidence>
<proteinExistence type="inferred from homology"/>
<evidence type="ECO:0000256" key="9">
    <source>
        <dbReference type="ARBA" id="ARBA00023588"/>
    </source>
</evidence>
<evidence type="ECO:0000256" key="2">
    <source>
        <dbReference type="ARBA" id="ARBA00022475"/>
    </source>
</evidence>
<evidence type="ECO:0000256" key="7">
    <source>
        <dbReference type="ARBA" id="ARBA00023136"/>
    </source>
</evidence>